<dbReference type="eggNOG" id="ENOG502T67Y">
    <property type="taxonomic scope" value="Eukaryota"/>
</dbReference>
<keyword evidence="3" id="KW-1185">Reference proteome</keyword>
<dbReference type="OrthoDB" id="2157530at2759"/>
<organism evidence="2 3">
    <name type="scientific">Gibberella moniliformis (strain M3125 / FGSC 7600)</name>
    <name type="common">Maize ear and stalk rot fungus</name>
    <name type="synonym">Fusarium verticillioides</name>
    <dbReference type="NCBI Taxonomy" id="334819"/>
    <lineage>
        <taxon>Eukaryota</taxon>
        <taxon>Fungi</taxon>
        <taxon>Dikarya</taxon>
        <taxon>Ascomycota</taxon>
        <taxon>Pezizomycotina</taxon>
        <taxon>Sordariomycetes</taxon>
        <taxon>Hypocreomycetidae</taxon>
        <taxon>Hypocreales</taxon>
        <taxon>Nectriaceae</taxon>
        <taxon>Fusarium</taxon>
        <taxon>Fusarium fujikuroi species complex</taxon>
    </lineage>
</organism>
<dbReference type="EMBL" id="CM000585">
    <property type="protein sequence ID" value="EWG47494.1"/>
    <property type="molecule type" value="Genomic_DNA"/>
</dbReference>
<dbReference type="InterPro" id="IPR052895">
    <property type="entry name" value="HetReg/Transcr_Mod"/>
</dbReference>
<dbReference type="AlphaFoldDB" id="W7MIP7"/>
<gene>
    <name evidence="2" type="ORF">FVEG_07575</name>
</gene>
<dbReference type="Proteomes" id="UP000009096">
    <property type="component" value="Chromosome 8"/>
</dbReference>
<dbReference type="VEuPathDB" id="FungiDB:FVEG_07575"/>
<dbReference type="STRING" id="334819.W7MIP7"/>
<dbReference type="PANTHER" id="PTHR24148:SF64">
    <property type="entry name" value="HETEROKARYON INCOMPATIBILITY DOMAIN-CONTAINING PROTEIN"/>
    <property type="match status" value="1"/>
</dbReference>
<dbReference type="PANTHER" id="PTHR24148">
    <property type="entry name" value="ANKYRIN REPEAT DOMAIN-CONTAINING PROTEIN 39 HOMOLOG-RELATED"/>
    <property type="match status" value="1"/>
</dbReference>
<dbReference type="EMBL" id="DS022250">
    <property type="protein sequence ID" value="EWG47494.1"/>
    <property type="molecule type" value="Genomic_DNA"/>
</dbReference>
<evidence type="ECO:0000259" key="1">
    <source>
        <dbReference type="Pfam" id="PF06985"/>
    </source>
</evidence>
<accession>W7MIP7</accession>
<dbReference type="Pfam" id="PF06985">
    <property type="entry name" value="HET"/>
    <property type="match status" value="1"/>
</dbReference>
<name>W7MIP7_GIBM7</name>
<proteinExistence type="predicted"/>
<dbReference type="KEGG" id="fvr:FVEG_07575"/>
<sequence length="604" mass="68689">MDSSHYYCLREPAHEIRLLDLLPSTASGDLNGRVRRFSIGSAPAFVSVSHVWGDKKADRFMSLESGCGVKNLPISLNLESFLVNMLCHTSETLPQMWEGNERLPMWIDMICIDQLDNKEKALQIPLMRDIYSKARSVVVWIHEYDSYLRYAFQHLRRLSSNNPDDEIPFDPMGWDAIRRLLGCEWFHRRWVIQESMLPKTAIFLCGPDSISMDDVFRGIDMAVKSLLARPRLMKKLKCGNTGEVRPVRVLRELRQAFEKDQNQFGLFWLMEHLRFTRATFAHDQVYSLLGICNPREADATSVRYDLEPEEVYKRSAILHADIHGNLEFLGLCAPEQRDDTLCSGPTGNPVLRTFAGPSWVPNWHSQRLRRCLGLSHIDHDESFFNAFEAIPFNPSFEGDHLTVSGVMIDRISLIADFCPRDRAPDFSDANSKLYQQYLDFWMTPADEPAPYSDAVSRAEAFIRTLSLNGIYLEPVPEPDDIPTIFYNWCSGSALCKRLETYGFKPKSSGTGPGEKAFIRMKRLLSWDPFITSKGYMGLGREGAAMGDEIWLIGGCSTPVLLSAVTGDSPQYEVKGEVFLDGFMFKGQFAKSSHRSSKVERIVLV</sequence>
<evidence type="ECO:0000313" key="3">
    <source>
        <dbReference type="Proteomes" id="UP000009096"/>
    </source>
</evidence>
<feature type="domain" description="Heterokaryon incompatibility" evidence="1">
    <location>
        <begin position="45"/>
        <end position="194"/>
    </location>
</feature>
<reference evidence="2 3" key="1">
    <citation type="journal article" date="2010" name="Nature">
        <title>Comparative genomics reveals mobile pathogenicity chromosomes in Fusarium.</title>
        <authorList>
            <person name="Ma L.J."/>
            <person name="van der Does H.C."/>
            <person name="Borkovich K.A."/>
            <person name="Coleman J.J."/>
            <person name="Daboussi M.J."/>
            <person name="Di Pietro A."/>
            <person name="Dufresne M."/>
            <person name="Freitag M."/>
            <person name="Grabherr M."/>
            <person name="Henrissat B."/>
            <person name="Houterman P.M."/>
            <person name="Kang S."/>
            <person name="Shim W.B."/>
            <person name="Woloshuk C."/>
            <person name="Xie X."/>
            <person name="Xu J.R."/>
            <person name="Antoniw J."/>
            <person name="Baker S.E."/>
            <person name="Bluhm B.H."/>
            <person name="Breakspear A."/>
            <person name="Brown D.W."/>
            <person name="Butchko R.A."/>
            <person name="Chapman S."/>
            <person name="Coulson R."/>
            <person name="Coutinho P.M."/>
            <person name="Danchin E.G."/>
            <person name="Diener A."/>
            <person name="Gale L.R."/>
            <person name="Gardiner D.M."/>
            <person name="Goff S."/>
            <person name="Hammond-Kosack K.E."/>
            <person name="Hilburn K."/>
            <person name="Hua-Van A."/>
            <person name="Jonkers W."/>
            <person name="Kazan K."/>
            <person name="Kodira C.D."/>
            <person name="Koehrsen M."/>
            <person name="Kumar L."/>
            <person name="Lee Y.H."/>
            <person name="Li L."/>
            <person name="Manners J.M."/>
            <person name="Miranda-Saavedra D."/>
            <person name="Mukherjee M."/>
            <person name="Park G."/>
            <person name="Park J."/>
            <person name="Park S.Y."/>
            <person name="Proctor R.H."/>
            <person name="Regev A."/>
            <person name="Ruiz-Roldan M.C."/>
            <person name="Sain D."/>
            <person name="Sakthikumar S."/>
            <person name="Sykes S."/>
            <person name="Schwartz D.C."/>
            <person name="Turgeon B.G."/>
            <person name="Wapinski I."/>
            <person name="Yoder O."/>
            <person name="Young S."/>
            <person name="Zeng Q."/>
            <person name="Zhou S."/>
            <person name="Galagan J."/>
            <person name="Cuomo C.A."/>
            <person name="Kistler H.C."/>
            <person name="Rep M."/>
        </authorList>
    </citation>
    <scope>NUCLEOTIDE SEQUENCE [LARGE SCALE GENOMIC DNA]</scope>
    <source>
        <strain evidence="3">M3125 / FGSC 7600</strain>
    </source>
</reference>
<evidence type="ECO:0000313" key="2">
    <source>
        <dbReference type="EMBL" id="EWG47494.1"/>
    </source>
</evidence>
<dbReference type="RefSeq" id="XP_018753685.1">
    <property type="nucleotide sequence ID" value="XM_018896253.1"/>
</dbReference>
<protein>
    <recommendedName>
        <fullName evidence="1">Heterokaryon incompatibility domain-containing protein</fullName>
    </recommendedName>
</protein>
<dbReference type="InterPro" id="IPR010730">
    <property type="entry name" value="HET"/>
</dbReference>
<dbReference type="GeneID" id="30065364"/>